<dbReference type="PANTHER" id="PTHR30250:SF31">
    <property type="entry name" value="INNER MEMBRANE PROTEIN YGHQ"/>
    <property type="match status" value="1"/>
</dbReference>
<dbReference type="Proteomes" id="UP000298781">
    <property type="component" value="Chromosome"/>
</dbReference>
<reference evidence="7 8" key="1">
    <citation type="submission" date="2019-04" db="EMBL/GenBank/DDBJ databases">
        <title>Phreatobacter aquaticus sp. nov.</title>
        <authorList>
            <person name="Choi A."/>
        </authorList>
    </citation>
    <scope>NUCLEOTIDE SEQUENCE [LARGE SCALE GENOMIC DNA]</scope>
    <source>
        <strain evidence="7 8">KCTC 52518</strain>
    </source>
</reference>
<evidence type="ECO:0000256" key="6">
    <source>
        <dbReference type="SAM" id="Phobius"/>
    </source>
</evidence>
<feature type="transmembrane region" description="Helical" evidence="6">
    <location>
        <begin position="160"/>
        <end position="178"/>
    </location>
</feature>
<evidence type="ECO:0000313" key="7">
    <source>
        <dbReference type="EMBL" id="QCI63702.1"/>
    </source>
</evidence>
<keyword evidence="5 6" id="KW-0472">Membrane</keyword>
<evidence type="ECO:0000256" key="5">
    <source>
        <dbReference type="ARBA" id="ARBA00023136"/>
    </source>
</evidence>
<feature type="transmembrane region" description="Helical" evidence="6">
    <location>
        <begin position="36"/>
        <end position="57"/>
    </location>
</feature>
<dbReference type="AlphaFoldDB" id="A0A4D7B669"/>
<feature type="transmembrane region" description="Helical" evidence="6">
    <location>
        <begin position="434"/>
        <end position="458"/>
    </location>
</feature>
<feature type="transmembrane region" description="Helical" evidence="6">
    <location>
        <begin position="9"/>
        <end position="30"/>
    </location>
</feature>
<feature type="transmembrane region" description="Helical" evidence="6">
    <location>
        <begin position="78"/>
        <end position="99"/>
    </location>
</feature>
<feature type="transmembrane region" description="Helical" evidence="6">
    <location>
        <begin position="199"/>
        <end position="218"/>
    </location>
</feature>
<feature type="transmembrane region" description="Helical" evidence="6">
    <location>
        <begin position="407"/>
        <end position="428"/>
    </location>
</feature>
<feature type="transmembrane region" description="Helical" evidence="6">
    <location>
        <begin position="313"/>
        <end position="336"/>
    </location>
</feature>
<dbReference type="InterPro" id="IPR050833">
    <property type="entry name" value="Poly_Biosynth_Transport"/>
</dbReference>
<evidence type="ECO:0000313" key="8">
    <source>
        <dbReference type="Proteomes" id="UP000298781"/>
    </source>
</evidence>
<feature type="transmembrane region" description="Helical" evidence="6">
    <location>
        <begin position="134"/>
        <end position="154"/>
    </location>
</feature>
<keyword evidence="8" id="KW-1185">Reference proteome</keyword>
<feature type="transmembrane region" description="Helical" evidence="6">
    <location>
        <begin position="245"/>
        <end position="262"/>
    </location>
</feature>
<dbReference type="GO" id="GO:0005886">
    <property type="term" value="C:plasma membrane"/>
    <property type="evidence" value="ECO:0007669"/>
    <property type="project" value="UniProtKB-SubCell"/>
</dbReference>
<evidence type="ECO:0000256" key="2">
    <source>
        <dbReference type="ARBA" id="ARBA00022475"/>
    </source>
</evidence>
<feature type="transmembrane region" description="Helical" evidence="6">
    <location>
        <begin position="348"/>
        <end position="368"/>
    </location>
</feature>
<dbReference type="RefSeq" id="WP_136959159.1">
    <property type="nucleotide sequence ID" value="NZ_CP039690.1"/>
</dbReference>
<keyword evidence="2" id="KW-1003">Cell membrane</keyword>
<comment type="subcellular location">
    <subcellularLocation>
        <location evidence="1">Cell membrane</location>
        <topology evidence="1">Multi-pass membrane protein</topology>
    </subcellularLocation>
</comment>
<feature type="transmembrane region" description="Helical" evidence="6">
    <location>
        <begin position="283"/>
        <end position="307"/>
    </location>
</feature>
<proteinExistence type="predicted"/>
<dbReference type="PANTHER" id="PTHR30250">
    <property type="entry name" value="PST FAMILY PREDICTED COLANIC ACID TRANSPORTER"/>
    <property type="match status" value="1"/>
</dbReference>
<evidence type="ECO:0000256" key="1">
    <source>
        <dbReference type="ARBA" id="ARBA00004651"/>
    </source>
</evidence>
<gene>
    <name evidence="7" type="ORF">E8M01_05275</name>
</gene>
<feature type="transmembrane region" description="Helical" evidence="6">
    <location>
        <begin position="374"/>
        <end position="395"/>
    </location>
</feature>
<dbReference type="EMBL" id="CP039690">
    <property type="protein sequence ID" value="QCI63702.1"/>
    <property type="molecule type" value="Genomic_DNA"/>
</dbReference>
<organism evidence="7 8">
    <name type="scientific">Phreatobacter stygius</name>
    <dbReference type="NCBI Taxonomy" id="1940610"/>
    <lineage>
        <taxon>Bacteria</taxon>
        <taxon>Pseudomonadati</taxon>
        <taxon>Pseudomonadota</taxon>
        <taxon>Alphaproteobacteria</taxon>
        <taxon>Hyphomicrobiales</taxon>
        <taxon>Phreatobacteraceae</taxon>
        <taxon>Phreatobacter</taxon>
    </lineage>
</organism>
<sequence length="478" mass="50205">MLIRQTSTYMIAHGTSAAFGFLSVVLFTRLLTPTEYGFYVVGMSIAGIVSALLFTWVRLSVLRFQSEGGGVDIRLTALAAYVISVASTPIAFVVTAYGVGVPIERAAAAIALALALGLFELGQEILRARQQSGAYMRATIFRAIMTIGLSLLLVHLGYGGLGLVAGVAGAYLITSLCFSRTVWRAPLKPFNREVFAEMLRFGVPMALSGGVFALHSALDRLLVAYLLGDHAAGIYGAAADLTRQIILFPALSVASAVVPMAIRSLAEDGPAAVDAHLTKSGELLLAVVMPAVVGLAIVAPHLAALILGPEFRATAASLIPILVFAWLFQTISQQFVQVSFHLAKKPKLMVAHGTAILIVNVLAMLLLVGRFGLAGAAFSLVLAEAAGVVVGYLLSRQAHPLPFAWRPIVKVVAAVVVMAVPTALIEWSDPEDSIIGLAASIATGIAIYGVVALAIDLAGVRSALVGRIAYLRQRRGEA</sequence>
<dbReference type="Pfam" id="PF13440">
    <property type="entry name" value="Polysacc_synt_3"/>
    <property type="match status" value="1"/>
</dbReference>
<protein>
    <submittedName>
        <fullName evidence="7">Polysaccharide biosynthesis protein</fullName>
    </submittedName>
</protein>
<keyword evidence="4 6" id="KW-1133">Transmembrane helix</keyword>
<name>A0A4D7B669_9HYPH</name>
<keyword evidence="3 6" id="KW-0812">Transmembrane</keyword>
<accession>A0A4D7B669</accession>
<dbReference type="OrthoDB" id="5906224at2"/>
<evidence type="ECO:0000256" key="4">
    <source>
        <dbReference type="ARBA" id="ARBA00022989"/>
    </source>
</evidence>
<evidence type="ECO:0000256" key="3">
    <source>
        <dbReference type="ARBA" id="ARBA00022692"/>
    </source>
</evidence>
<dbReference type="KEGG" id="pstg:E8M01_05275"/>